<feature type="transmembrane region" description="Helical" evidence="1">
    <location>
        <begin position="7"/>
        <end position="30"/>
    </location>
</feature>
<organism evidence="2 3">
    <name type="scientific">Kandleria vitulina</name>
    <dbReference type="NCBI Taxonomy" id="1630"/>
    <lineage>
        <taxon>Bacteria</taxon>
        <taxon>Bacillati</taxon>
        <taxon>Bacillota</taxon>
        <taxon>Erysipelotrichia</taxon>
        <taxon>Erysipelotrichales</taxon>
        <taxon>Coprobacillaceae</taxon>
        <taxon>Kandleria</taxon>
    </lineage>
</organism>
<accession>A0A1H2T6I9</accession>
<dbReference type="EMBL" id="FNNF01000012">
    <property type="protein sequence ID" value="SDW39458.1"/>
    <property type="molecule type" value="Genomic_DNA"/>
</dbReference>
<keyword evidence="1" id="KW-1133">Transmembrane helix</keyword>
<name>A0A1H2T6I9_9FIRM</name>
<sequence length="230" mass="27027">MIKETKRYITIIVIMILLVFSVAIMTRLSYKGSITLKQLQDNSDVNNYTVQFGEDTVEKDIFKTINNYDDLKTQSKFFAKIHVTDERKLFASAVYTKVIVKKTYKSDYSIKKNDHIYIYEPVSFEEDFRLYDSSSGYQLMRTNEDYYVFLNELPSSTSYIKSKKEKVSFIPSTLKYSIYCAKNTKTQLLDKNRMDGYKYVDIKNLDILTNDSGVLNKYEEIKKNIIDDLK</sequence>
<dbReference type="RefSeq" id="WP_074686232.1">
    <property type="nucleotide sequence ID" value="NZ_FNNF01000012.1"/>
</dbReference>
<evidence type="ECO:0000313" key="3">
    <source>
        <dbReference type="Proteomes" id="UP000182429"/>
    </source>
</evidence>
<evidence type="ECO:0000313" key="2">
    <source>
        <dbReference type="EMBL" id="SDW39458.1"/>
    </source>
</evidence>
<protein>
    <submittedName>
        <fullName evidence="2">Uncharacterized protein</fullName>
    </submittedName>
</protein>
<evidence type="ECO:0000256" key="1">
    <source>
        <dbReference type="SAM" id="Phobius"/>
    </source>
</evidence>
<dbReference type="Proteomes" id="UP000182429">
    <property type="component" value="Unassembled WGS sequence"/>
</dbReference>
<dbReference type="OrthoDB" id="2036783at2"/>
<dbReference type="AlphaFoldDB" id="A0A1H2T6I9"/>
<keyword evidence="1" id="KW-0812">Transmembrane</keyword>
<proteinExistence type="predicted"/>
<gene>
    <name evidence="2" type="ORF">SAMN04487759_11247</name>
</gene>
<reference evidence="2 3" key="1">
    <citation type="submission" date="2016-10" db="EMBL/GenBank/DDBJ databases">
        <authorList>
            <person name="de Groot N.N."/>
        </authorList>
    </citation>
    <scope>NUCLEOTIDE SEQUENCE [LARGE SCALE GENOMIC DNA]</scope>
    <source>
        <strain evidence="2 3">S3b</strain>
    </source>
</reference>
<keyword evidence="1" id="KW-0472">Membrane</keyword>